<proteinExistence type="predicted"/>
<accession>A0A504YQB2</accession>
<gene>
    <name evidence="2" type="ORF">FGIG_03523</name>
</gene>
<sequence length="196" mass="21831">MILFYAFLFSLLSNSLWSVSVEGILYNNSTVNNSTTTVNSSEFTQHICHLMLTTGDMTVSKTWIIFLSCMHDVAFWKHGSYVLGALYLNKKAASITTDMKRSGTEAHKKLQDELCASVSKGFNTDSLLATSLLQCQISQVGNHDVETALDFNGNNLKLNNLDVRDKALQKRIKNAILSYTPSAYYYYGSISQVNGK</sequence>
<evidence type="ECO:0000256" key="1">
    <source>
        <dbReference type="SAM" id="SignalP"/>
    </source>
</evidence>
<keyword evidence="1" id="KW-0732">Signal</keyword>
<evidence type="ECO:0000313" key="2">
    <source>
        <dbReference type="EMBL" id="TPP60088.1"/>
    </source>
</evidence>
<comment type="caution">
    <text evidence="2">The sequence shown here is derived from an EMBL/GenBank/DDBJ whole genome shotgun (WGS) entry which is preliminary data.</text>
</comment>
<feature type="chain" id="PRO_5021472479" evidence="1">
    <location>
        <begin position="19"/>
        <end position="196"/>
    </location>
</feature>
<dbReference type="AlphaFoldDB" id="A0A504YQB2"/>
<dbReference type="Proteomes" id="UP000316759">
    <property type="component" value="Unassembled WGS sequence"/>
</dbReference>
<organism evidence="2 3">
    <name type="scientific">Fasciola gigantica</name>
    <name type="common">Giant liver fluke</name>
    <dbReference type="NCBI Taxonomy" id="46835"/>
    <lineage>
        <taxon>Eukaryota</taxon>
        <taxon>Metazoa</taxon>
        <taxon>Spiralia</taxon>
        <taxon>Lophotrochozoa</taxon>
        <taxon>Platyhelminthes</taxon>
        <taxon>Trematoda</taxon>
        <taxon>Digenea</taxon>
        <taxon>Plagiorchiida</taxon>
        <taxon>Echinostomata</taxon>
        <taxon>Echinostomatoidea</taxon>
        <taxon>Fasciolidae</taxon>
        <taxon>Fasciola</taxon>
    </lineage>
</organism>
<name>A0A504YQB2_FASGI</name>
<dbReference type="EMBL" id="SUNJ01009856">
    <property type="protein sequence ID" value="TPP60088.1"/>
    <property type="molecule type" value="Genomic_DNA"/>
</dbReference>
<protein>
    <submittedName>
        <fullName evidence="2">Uncharacterized protein</fullName>
    </submittedName>
</protein>
<reference evidence="2 3" key="1">
    <citation type="submission" date="2019-04" db="EMBL/GenBank/DDBJ databases">
        <title>Annotation for the trematode Fasciola gigantica.</title>
        <authorList>
            <person name="Choi Y.-J."/>
        </authorList>
    </citation>
    <scope>NUCLEOTIDE SEQUENCE [LARGE SCALE GENOMIC DNA]</scope>
    <source>
        <strain evidence="2">Uganda_cow_1</strain>
    </source>
</reference>
<feature type="signal peptide" evidence="1">
    <location>
        <begin position="1"/>
        <end position="18"/>
    </location>
</feature>
<evidence type="ECO:0000313" key="3">
    <source>
        <dbReference type="Proteomes" id="UP000316759"/>
    </source>
</evidence>
<keyword evidence="3" id="KW-1185">Reference proteome</keyword>
<dbReference type="OrthoDB" id="10441246at2759"/>